<reference evidence="1" key="1">
    <citation type="journal article" date="2013" name="Environ. Microbiol.">
        <title>Microbiota from the distal guts of lean and obese adolescents exhibit partial functional redundancy besides clear differences in community structure.</title>
        <authorList>
            <person name="Ferrer M."/>
            <person name="Ruiz A."/>
            <person name="Lanza F."/>
            <person name="Haange S.B."/>
            <person name="Oberbach A."/>
            <person name="Till H."/>
            <person name="Bargiela R."/>
            <person name="Campoy C."/>
            <person name="Segura M.T."/>
            <person name="Richter M."/>
            <person name="von Bergen M."/>
            <person name="Seifert J."/>
            <person name="Suarez A."/>
        </authorList>
    </citation>
    <scope>NUCLEOTIDE SEQUENCE</scope>
</reference>
<dbReference type="EMBL" id="AJWY01006023">
    <property type="protein sequence ID" value="EKC68021.1"/>
    <property type="molecule type" value="Genomic_DNA"/>
</dbReference>
<gene>
    <name evidence="1" type="ORF">LEA_09007</name>
</gene>
<proteinExistence type="predicted"/>
<protein>
    <submittedName>
        <fullName evidence="1">Uncharacterized protein</fullName>
    </submittedName>
</protein>
<name>K1U924_9ZZZZ</name>
<accession>K1U924</accession>
<evidence type="ECO:0000313" key="1">
    <source>
        <dbReference type="EMBL" id="EKC68021.1"/>
    </source>
</evidence>
<feature type="non-terminal residue" evidence="1">
    <location>
        <position position="1"/>
    </location>
</feature>
<dbReference type="AlphaFoldDB" id="K1U924"/>
<organism evidence="1">
    <name type="scientific">human gut metagenome</name>
    <dbReference type="NCBI Taxonomy" id="408170"/>
    <lineage>
        <taxon>unclassified sequences</taxon>
        <taxon>metagenomes</taxon>
        <taxon>organismal metagenomes</taxon>
    </lineage>
</organism>
<sequence>TKNYIRVELSPALAKEEYDNQLIKVRLGDFNHDKTALKAELL</sequence>
<comment type="caution">
    <text evidence="1">The sequence shown here is derived from an EMBL/GenBank/DDBJ whole genome shotgun (WGS) entry which is preliminary data.</text>
</comment>